<evidence type="ECO:0000256" key="1">
    <source>
        <dbReference type="ARBA" id="ARBA00022670"/>
    </source>
</evidence>
<dbReference type="PRINTS" id="PR00723">
    <property type="entry name" value="SUBTILISIN"/>
</dbReference>
<keyword evidence="2" id="KW-0378">Hydrolase</keyword>
<evidence type="ECO:0000313" key="5">
    <source>
        <dbReference type="Proteomes" id="UP000663929"/>
    </source>
</evidence>
<organism evidence="4 5">
    <name type="scientific">Sulfidibacter corallicola</name>
    <dbReference type="NCBI Taxonomy" id="2818388"/>
    <lineage>
        <taxon>Bacteria</taxon>
        <taxon>Pseudomonadati</taxon>
        <taxon>Acidobacteriota</taxon>
        <taxon>Holophagae</taxon>
        <taxon>Acanthopleuribacterales</taxon>
        <taxon>Acanthopleuribacteraceae</taxon>
        <taxon>Sulfidibacter</taxon>
    </lineage>
</organism>
<dbReference type="CDD" id="cd05562">
    <property type="entry name" value="Peptidases_S53_like"/>
    <property type="match status" value="1"/>
</dbReference>
<dbReference type="InterPro" id="IPR034075">
    <property type="entry name" value="Glr3161-like_dom"/>
</dbReference>
<dbReference type="KEGG" id="scor:J3U87_02980"/>
<protein>
    <submittedName>
        <fullName evidence="4">S8 family serine peptidase</fullName>
    </submittedName>
</protein>
<gene>
    <name evidence="4" type="ORF">J3U87_02980</name>
</gene>
<sequence length="590" mass="61773">MFGLLIGTAVWAQRPAIQERAAEQIAFLLEEKKNRTPVQHKIGSGLLLRVKQARGDLPRSVLPRFRTGLEALDEAAVLVDIEAEDVATVAGRIEALGGHVWNAHPRFHALRASLALDRIEELASLPELRLIRQADRMITRGVTRTEGDVAHGTDTARTQFGVDGSGVQVGAMSDSVDALEDLLGTDLPAEVTVLEGQSGNPGTSEGTALLEIIHDMAPGADLFFATGAGGQAQMAQNILDLAAAGCDVIVDDVGYFGEPVFQDGVIAQAVDSVFLQGVVYFSAAGNAGNLNDGESGVWEGDYVATTLPTPLNGAGVSAHDFGGGTNFNTVRMDSPFFYTLQWADPQGQSANDYDLFLLDAAMENVLAGSTGTQNGTQNPFEIIDTTQTDDTNAHLVVVQVSGESRFLHLNTHRGRLTTGTDGQIFGHPAAVGALAVAAVQVQTAGGGQFTGGAANPVEPFSSDGPRRIFFNPDGSPIGDPARGDLEGILRQKPDVAAADGVMTSTPGFNPFFGTSASAPHGAGIAALFAELFPSIPVGEQIDIFRSSALDIEEPGFDRDSGGGIMMGDLSLGTPIFVDGFESGDTSAWTK</sequence>
<evidence type="ECO:0000313" key="4">
    <source>
        <dbReference type="EMBL" id="QTD51410.1"/>
    </source>
</evidence>
<dbReference type="SUPFAM" id="SSF52743">
    <property type="entry name" value="Subtilisin-like"/>
    <property type="match status" value="1"/>
</dbReference>
<keyword evidence="5" id="KW-1185">Reference proteome</keyword>
<dbReference type="GO" id="GO:0006508">
    <property type="term" value="P:proteolysis"/>
    <property type="evidence" value="ECO:0007669"/>
    <property type="project" value="UniProtKB-KW"/>
</dbReference>
<proteinExistence type="predicted"/>
<dbReference type="Gene3D" id="3.40.50.200">
    <property type="entry name" value="Peptidase S8/S53 domain"/>
    <property type="match status" value="2"/>
</dbReference>
<name>A0A8A4TPD9_SULCO</name>
<dbReference type="Proteomes" id="UP000663929">
    <property type="component" value="Chromosome"/>
</dbReference>
<dbReference type="AlphaFoldDB" id="A0A8A4TPD9"/>
<keyword evidence="1" id="KW-0645">Protease</keyword>
<dbReference type="RefSeq" id="WP_237381537.1">
    <property type="nucleotide sequence ID" value="NZ_CP071793.1"/>
</dbReference>
<keyword evidence="3" id="KW-0720">Serine protease</keyword>
<dbReference type="EMBL" id="CP071793">
    <property type="protein sequence ID" value="QTD51410.1"/>
    <property type="molecule type" value="Genomic_DNA"/>
</dbReference>
<evidence type="ECO:0000256" key="3">
    <source>
        <dbReference type="ARBA" id="ARBA00022825"/>
    </source>
</evidence>
<dbReference type="GO" id="GO:0004252">
    <property type="term" value="F:serine-type endopeptidase activity"/>
    <property type="evidence" value="ECO:0007669"/>
    <property type="project" value="InterPro"/>
</dbReference>
<dbReference type="PROSITE" id="PS00138">
    <property type="entry name" value="SUBTILASE_SER"/>
    <property type="match status" value="1"/>
</dbReference>
<accession>A0A8A4TPD9</accession>
<dbReference type="InterPro" id="IPR015500">
    <property type="entry name" value="Peptidase_S8_subtilisin-rel"/>
</dbReference>
<dbReference type="InterPro" id="IPR036852">
    <property type="entry name" value="Peptidase_S8/S53_dom_sf"/>
</dbReference>
<reference evidence="4" key="1">
    <citation type="submission" date="2021-03" db="EMBL/GenBank/DDBJ databases">
        <title>Acanthopleuribacteraceae sp. M133.</title>
        <authorList>
            <person name="Wang G."/>
        </authorList>
    </citation>
    <scope>NUCLEOTIDE SEQUENCE</scope>
    <source>
        <strain evidence="4">M133</strain>
    </source>
</reference>
<dbReference type="InterPro" id="IPR023828">
    <property type="entry name" value="Peptidase_S8_Ser-AS"/>
</dbReference>
<evidence type="ECO:0000256" key="2">
    <source>
        <dbReference type="ARBA" id="ARBA00022801"/>
    </source>
</evidence>